<dbReference type="EnsemblPlants" id="Pp3c1_6480V3.1">
    <property type="protein sequence ID" value="Pp3c1_6480V3.1"/>
    <property type="gene ID" value="Pp3c1_6480"/>
</dbReference>
<dbReference type="PANTHER" id="PTHR12149:SF11">
    <property type="entry name" value="PROTEIN-RIBULOSAMINE 3-KINASE"/>
    <property type="match status" value="1"/>
</dbReference>
<dbReference type="Gene3D" id="3.30.200.20">
    <property type="entry name" value="Phosphorylase Kinase, domain 1"/>
    <property type="match status" value="1"/>
</dbReference>
<dbReference type="EC" id="2.7.1.172" evidence="1"/>
<reference evidence="4 6" key="2">
    <citation type="journal article" date="2018" name="Plant J.">
        <title>The Physcomitrella patens chromosome-scale assembly reveals moss genome structure and evolution.</title>
        <authorList>
            <person name="Lang D."/>
            <person name="Ullrich K.K."/>
            <person name="Murat F."/>
            <person name="Fuchs J."/>
            <person name="Jenkins J."/>
            <person name="Haas F.B."/>
            <person name="Piednoel M."/>
            <person name="Gundlach H."/>
            <person name="Van Bel M."/>
            <person name="Meyberg R."/>
            <person name="Vives C."/>
            <person name="Morata J."/>
            <person name="Symeonidi A."/>
            <person name="Hiss M."/>
            <person name="Muchero W."/>
            <person name="Kamisugi Y."/>
            <person name="Saleh O."/>
            <person name="Blanc G."/>
            <person name="Decker E.L."/>
            <person name="van Gessel N."/>
            <person name="Grimwood J."/>
            <person name="Hayes R.D."/>
            <person name="Graham S.W."/>
            <person name="Gunter L.E."/>
            <person name="McDaniel S.F."/>
            <person name="Hoernstein S.N.W."/>
            <person name="Larsson A."/>
            <person name="Li F.W."/>
            <person name="Perroud P.F."/>
            <person name="Phillips J."/>
            <person name="Ranjan P."/>
            <person name="Rokshar D.S."/>
            <person name="Rothfels C.J."/>
            <person name="Schneider L."/>
            <person name="Shu S."/>
            <person name="Stevenson D.W."/>
            <person name="Thummler F."/>
            <person name="Tillich M."/>
            <person name="Villarreal Aguilar J.C."/>
            <person name="Widiez T."/>
            <person name="Wong G.K."/>
            <person name="Wymore A."/>
            <person name="Zhang Y."/>
            <person name="Zimmer A.D."/>
            <person name="Quatrano R.S."/>
            <person name="Mayer K.F.X."/>
            <person name="Goodstein D."/>
            <person name="Casacuberta J.M."/>
            <person name="Vandepoele K."/>
            <person name="Reski R."/>
            <person name="Cuming A.C."/>
            <person name="Tuskan G.A."/>
            <person name="Maumus F."/>
            <person name="Salse J."/>
            <person name="Schmutz J."/>
            <person name="Rensing S.A."/>
        </authorList>
    </citation>
    <scope>NUCLEOTIDE SEQUENCE [LARGE SCALE GENOMIC DNA]</scope>
    <source>
        <strain evidence="5 6">cv. Gransden 2004</strain>
    </source>
</reference>
<dbReference type="EMBL" id="ABEU02000001">
    <property type="protein sequence ID" value="PNR61854.1"/>
    <property type="molecule type" value="Genomic_DNA"/>
</dbReference>
<evidence type="ECO:0000256" key="1">
    <source>
        <dbReference type="ARBA" id="ARBA00011961"/>
    </source>
</evidence>
<dbReference type="PANTHER" id="PTHR12149">
    <property type="entry name" value="FRUCTOSAMINE 3 KINASE-RELATED PROTEIN"/>
    <property type="match status" value="1"/>
</dbReference>
<evidence type="ECO:0000256" key="2">
    <source>
        <dbReference type="ARBA" id="ARBA00048655"/>
    </source>
</evidence>
<dbReference type="Gramene" id="Pp3c1_6480V3.1">
    <property type="protein sequence ID" value="Pp3c1_6480V3.1"/>
    <property type="gene ID" value="Pp3c1_6480"/>
</dbReference>
<dbReference type="STRING" id="3218.A0A2K1L786"/>
<dbReference type="GO" id="GO:0016301">
    <property type="term" value="F:kinase activity"/>
    <property type="evidence" value="ECO:0000318"/>
    <property type="project" value="GO_Central"/>
</dbReference>
<keyword evidence="6" id="KW-1185">Reference proteome</keyword>
<dbReference type="EnsemblPlants" id="Pp3c1_6480V3.2">
    <property type="protein sequence ID" value="Pp3c1_6480V3.2"/>
    <property type="gene ID" value="Pp3c1_6480"/>
</dbReference>
<dbReference type="Gramene" id="Pp3c1_6480V3.2">
    <property type="protein sequence ID" value="Pp3c1_6480V3.2"/>
    <property type="gene ID" value="Pp3c1_6480"/>
</dbReference>
<reference evidence="4 6" key="1">
    <citation type="journal article" date="2008" name="Science">
        <title>The Physcomitrella genome reveals evolutionary insights into the conquest of land by plants.</title>
        <authorList>
            <person name="Rensing S."/>
            <person name="Lang D."/>
            <person name="Zimmer A."/>
            <person name="Terry A."/>
            <person name="Salamov A."/>
            <person name="Shapiro H."/>
            <person name="Nishiyama T."/>
            <person name="Perroud P.-F."/>
            <person name="Lindquist E."/>
            <person name="Kamisugi Y."/>
            <person name="Tanahashi T."/>
            <person name="Sakakibara K."/>
            <person name="Fujita T."/>
            <person name="Oishi K."/>
            <person name="Shin-I T."/>
            <person name="Kuroki Y."/>
            <person name="Toyoda A."/>
            <person name="Suzuki Y."/>
            <person name="Hashimoto A."/>
            <person name="Yamaguchi K."/>
            <person name="Sugano A."/>
            <person name="Kohara Y."/>
            <person name="Fujiyama A."/>
            <person name="Anterola A."/>
            <person name="Aoki S."/>
            <person name="Ashton N."/>
            <person name="Barbazuk W.B."/>
            <person name="Barker E."/>
            <person name="Bennetzen J."/>
            <person name="Bezanilla M."/>
            <person name="Blankenship R."/>
            <person name="Cho S.H."/>
            <person name="Dutcher S."/>
            <person name="Estelle M."/>
            <person name="Fawcett J.A."/>
            <person name="Gundlach H."/>
            <person name="Hanada K."/>
            <person name="Heyl A."/>
            <person name="Hicks K.A."/>
            <person name="Hugh J."/>
            <person name="Lohr M."/>
            <person name="Mayer K."/>
            <person name="Melkozernov A."/>
            <person name="Murata T."/>
            <person name="Nelson D."/>
            <person name="Pils B."/>
            <person name="Prigge M."/>
            <person name="Reiss B."/>
            <person name="Renner T."/>
            <person name="Rombauts S."/>
            <person name="Rushton P."/>
            <person name="Sanderfoot A."/>
            <person name="Schween G."/>
            <person name="Shiu S.-H."/>
            <person name="Stueber K."/>
            <person name="Theodoulou F.L."/>
            <person name="Tu H."/>
            <person name="Van de Peer Y."/>
            <person name="Verrier P.J."/>
            <person name="Waters E."/>
            <person name="Wood A."/>
            <person name="Yang L."/>
            <person name="Cove D."/>
            <person name="Cuming A."/>
            <person name="Hasebe M."/>
            <person name="Lucas S."/>
            <person name="Mishler D.B."/>
            <person name="Reski R."/>
            <person name="Grigoriev I."/>
            <person name="Quatrano R.S."/>
            <person name="Boore J.L."/>
        </authorList>
    </citation>
    <scope>NUCLEOTIDE SEQUENCE [LARGE SCALE GENOMIC DNA]</scope>
    <source>
        <strain evidence="5 6">cv. Gransden 2004</strain>
    </source>
</reference>
<sequence>MFLYFLKLKILGLRGWSPCALCWCARLCRSSYFGLDCCCSLRCDLDYHQHFTFIMWVLEPCLSNGSLFSKLQIQPIARPRRKCNIVMFRAMNVTKGEDGDKGWRTLGLGKKLQRFELRMDADKWKCSASWFDFSSESSAKSGAGMTTGDFTILSHLKELGCGELLRKPREIHFSGCINESYAFHCSGGDFFVKINRAFDMDSMFVGESEALRRLVATQTLVVPSPLGCGNLPDGGSYIIMKHLRFRPFGMMQESSLSALGRDLARLHLADSGDLFGFPMTTRVGIVPLDNSWNSSWSEFFVEQRLRDRLERVYEILGGDKTDLEMKGAMVVERARSLLKDYNPKPSILHGDLWMGNSGLVATGEVAVFDPAGFIGDAEFDLAFEGWKPVPDFPGFSEAFYTAYHQLLPKIPGFEKRHQLYQFFHLLNHFVIYGGEYYTHVMDMVDRILED</sequence>
<evidence type="ECO:0000256" key="3">
    <source>
        <dbReference type="SAM" id="SignalP"/>
    </source>
</evidence>
<dbReference type="GO" id="GO:0102193">
    <property type="term" value="F:protein-ribulosamine 3-kinase activity"/>
    <property type="evidence" value="ECO:0007669"/>
    <property type="project" value="UniProtKB-EC"/>
</dbReference>
<keyword evidence="3" id="KW-0732">Signal</keyword>
<feature type="signal peptide" evidence="3">
    <location>
        <begin position="1"/>
        <end position="22"/>
    </location>
</feature>
<organism evidence="4">
    <name type="scientific">Physcomitrium patens</name>
    <name type="common">Spreading-leaved earth moss</name>
    <name type="synonym">Physcomitrella patens</name>
    <dbReference type="NCBI Taxonomy" id="3218"/>
    <lineage>
        <taxon>Eukaryota</taxon>
        <taxon>Viridiplantae</taxon>
        <taxon>Streptophyta</taxon>
        <taxon>Embryophyta</taxon>
        <taxon>Bryophyta</taxon>
        <taxon>Bryophytina</taxon>
        <taxon>Bryopsida</taxon>
        <taxon>Funariidae</taxon>
        <taxon>Funariales</taxon>
        <taxon>Funariaceae</taxon>
        <taxon>Physcomitrium</taxon>
    </lineage>
</organism>
<dbReference type="InterPro" id="IPR016477">
    <property type="entry name" value="Fructo-/Ketosamine-3-kinase"/>
</dbReference>
<feature type="chain" id="PRO_5033762027" description="protein-ribulosamine 3-kinase" evidence="3">
    <location>
        <begin position="23"/>
        <end position="450"/>
    </location>
</feature>
<dbReference type="Pfam" id="PF03881">
    <property type="entry name" value="Fructosamin_kin"/>
    <property type="match status" value="1"/>
</dbReference>
<dbReference type="PaxDb" id="3218-PP1S38_387V6.1"/>
<protein>
    <recommendedName>
        <fullName evidence="1">protein-ribulosamine 3-kinase</fullName>
        <ecNumber evidence="1">2.7.1.172</ecNumber>
    </recommendedName>
</protein>
<reference evidence="5" key="3">
    <citation type="submission" date="2020-12" db="UniProtKB">
        <authorList>
            <consortium name="EnsemblPlants"/>
        </authorList>
    </citation>
    <scope>IDENTIFICATION</scope>
</reference>
<evidence type="ECO:0000313" key="5">
    <source>
        <dbReference type="EnsemblPlants" id="Pp3c1_6480V3.1"/>
    </source>
</evidence>
<proteinExistence type="predicted"/>
<dbReference type="InParanoid" id="A0A2K1L786"/>
<evidence type="ECO:0000313" key="4">
    <source>
        <dbReference type="EMBL" id="PNR61854.1"/>
    </source>
</evidence>
<evidence type="ECO:0000313" key="6">
    <source>
        <dbReference type="Proteomes" id="UP000006727"/>
    </source>
</evidence>
<dbReference type="InterPro" id="IPR011009">
    <property type="entry name" value="Kinase-like_dom_sf"/>
</dbReference>
<accession>A0A2K1L786</accession>
<comment type="catalytic activity">
    <reaction evidence="2">
        <text>N(6)-D-ribulosyl-L-lysyl-[protein] + ATP = N(6)-(3-O-phospho-D-ribulosyl)-L-lysyl-[protein] + ADP + H(+)</text>
        <dbReference type="Rhea" id="RHEA:48432"/>
        <dbReference type="Rhea" id="RHEA-COMP:12103"/>
        <dbReference type="Rhea" id="RHEA-COMP:12104"/>
        <dbReference type="ChEBI" id="CHEBI:15378"/>
        <dbReference type="ChEBI" id="CHEBI:30616"/>
        <dbReference type="ChEBI" id="CHEBI:90418"/>
        <dbReference type="ChEBI" id="CHEBI:90420"/>
        <dbReference type="ChEBI" id="CHEBI:456216"/>
        <dbReference type="EC" id="2.7.1.172"/>
    </reaction>
    <physiologicalReaction direction="left-to-right" evidence="2">
        <dbReference type="Rhea" id="RHEA:48433"/>
    </physiologicalReaction>
</comment>
<dbReference type="AlphaFoldDB" id="A0A2K1L786"/>
<dbReference type="Proteomes" id="UP000006727">
    <property type="component" value="Chromosome 1"/>
</dbReference>
<gene>
    <name evidence="4" type="ORF">PHYPA_000278</name>
</gene>
<dbReference type="SUPFAM" id="SSF56112">
    <property type="entry name" value="Protein kinase-like (PK-like)"/>
    <property type="match status" value="1"/>
</dbReference>
<dbReference type="Gene3D" id="3.90.1200.10">
    <property type="match status" value="1"/>
</dbReference>
<name>A0A2K1L786_PHYPA</name>